<keyword evidence="1" id="KW-1133">Transmembrane helix</keyword>
<keyword evidence="3" id="KW-1185">Reference proteome</keyword>
<proteinExistence type="predicted"/>
<evidence type="ECO:0000313" key="3">
    <source>
        <dbReference type="Proteomes" id="UP000093510"/>
    </source>
</evidence>
<accession>A0A1B9E0M4</accession>
<evidence type="ECO:0000313" key="2">
    <source>
        <dbReference type="EMBL" id="OCB75484.1"/>
    </source>
</evidence>
<dbReference type="Proteomes" id="UP000093510">
    <property type="component" value="Unassembled WGS sequence"/>
</dbReference>
<organism evidence="2 3">
    <name type="scientific">Flavobacterium crassostreae</name>
    <dbReference type="NCBI Taxonomy" id="1763534"/>
    <lineage>
        <taxon>Bacteria</taxon>
        <taxon>Pseudomonadati</taxon>
        <taxon>Bacteroidota</taxon>
        <taxon>Flavobacteriia</taxon>
        <taxon>Flavobacteriales</taxon>
        <taxon>Flavobacteriaceae</taxon>
        <taxon>Flavobacterium</taxon>
    </lineage>
</organism>
<protein>
    <submittedName>
        <fullName evidence="2">Uncharacterized protein</fullName>
    </submittedName>
</protein>
<gene>
    <name evidence="2" type="ORF">LPBF_07715</name>
</gene>
<reference evidence="2 3" key="1">
    <citation type="submission" date="2016-03" db="EMBL/GenBank/DDBJ databases">
        <authorList>
            <person name="Ploux O."/>
        </authorList>
    </citation>
    <scope>NUCLEOTIDE SEQUENCE [LARGE SCALE GENOMIC DNA]</scope>
    <source>
        <strain evidence="2 3">LPB0076</strain>
    </source>
</reference>
<comment type="caution">
    <text evidence="2">The sequence shown here is derived from an EMBL/GenBank/DDBJ whole genome shotgun (WGS) entry which is preliminary data.</text>
</comment>
<sequence length="78" mass="9151">MTKLQLRAFLYQLGCFAILFISVRYLVEKYTHLIGLWIPFTAFVVGTLLSPKFKAVKTKDGEKLFMKWIFFKDVKEIA</sequence>
<dbReference type="OrthoDB" id="1179771at2"/>
<dbReference type="RefSeq" id="WP_066334681.1">
    <property type="nucleotide sequence ID" value="NZ_CP017688.1"/>
</dbReference>
<dbReference type="EMBL" id="LVEP01000028">
    <property type="protein sequence ID" value="OCB75484.1"/>
    <property type="molecule type" value="Genomic_DNA"/>
</dbReference>
<feature type="transmembrane region" description="Helical" evidence="1">
    <location>
        <begin position="9"/>
        <end position="27"/>
    </location>
</feature>
<dbReference type="AlphaFoldDB" id="A0A1B9E0M4"/>
<evidence type="ECO:0000256" key="1">
    <source>
        <dbReference type="SAM" id="Phobius"/>
    </source>
</evidence>
<feature type="transmembrane region" description="Helical" evidence="1">
    <location>
        <begin position="33"/>
        <end position="50"/>
    </location>
</feature>
<keyword evidence="1" id="KW-0812">Transmembrane</keyword>
<name>A0A1B9E0M4_9FLAO</name>
<keyword evidence="1" id="KW-0472">Membrane</keyword>